<dbReference type="Pfam" id="PF06496">
    <property type="entry name" value="DUF1097"/>
    <property type="match status" value="1"/>
</dbReference>
<sequence>MPALFALALSVGVLAVIDTWLYVGPLAATSLAGLVWISFIAWGCHFHSGGGVKGSTTTVACMTWGALVGMVAVILAGGAFAGLGTMAAPIAVGLGAALICLSSAVGLLSTIPASVYGFASIAGPILLQERTPQEALLPVVCSVIIGAAFGYVSEMLANALTKKNAPSAEATAV</sequence>
<feature type="transmembrane region" description="Helical" evidence="1">
    <location>
        <begin position="58"/>
        <end position="84"/>
    </location>
</feature>
<dbReference type="Proteomes" id="UP000469159">
    <property type="component" value="Unassembled WGS sequence"/>
</dbReference>
<accession>A0A6I4UTP4</accession>
<dbReference type="OrthoDB" id="7861714at2"/>
<organism evidence="2 3">
    <name type="scientific">Croceibacterium soli</name>
    <dbReference type="NCBI Taxonomy" id="1739690"/>
    <lineage>
        <taxon>Bacteria</taxon>
        <taxon>Pseudomonadati</taxon>
        <taxon>Pseudomonadota</taxon>
        <taxon>Alphaproteobacteria</taxon>
        <taxon>Sphingomonadales</taxon>
        <taxon>Erythrobacteraceae</taxon>
        <taxon>Croceibacterium</taxon>
    </lineage>
</organism>
<evidence type="ECO:0000313" key="3">
    <source>
        <dbReference type="Proteomes" id="UP000469159"/>
    </source>
</evidence>
<feature type="transmembrane region" description="Helical" evidence="1">
    <location>
        <begin position="135"/>
        <end position="153"/>
    </location>
</feature>
<evidence type="ECO:0000256" key="1">
    <source>
        <dbReference type="SAM" id="Phobius"/>
    </source>
</evidence>
<gene>
    <name evidence="2" type="ORF">GRI75_10965</name>
</gene>
<feature type="transmembrane region" description="Helical" evidence="1">
    <location>
        <begin position="90"/>
        <end position="123"/>
    </location>
</feature>
<comment type="caution">
    <text evidence="2">The sequence shown here is derived from an EMBL/GenBank/DDBJ whole genome shotgun (WGS) entry which is preliminary data.</text>
</comment>
<dbReference type="AlphaFoldDB" id="A0A6I4UTP4"/>
<evidence type="ECO:0000313" key="2">
    <source>
        <dbReference type="EMBL" id="MXP42161.1"/>
    </source>
</evidence>
<keyword evidence="1" id="KW-0472">Membrane</keyword>
<name>A0A6I4UTP4_9SPHN</name>
<proteinExistence type="predicted"/>
<feature type="transmembrane region" description="Helical" evidence="1">
    <location>
        <begin position="25"/>
        <end position="46"/>
    </location>
</feature>
<protein>
    <submittedName>
        <fullName evidence="2">DUF1097 domain-containing protein</fullName>
    </submittedName>
</protein>
<reference evidence="2 3" key="1">
    <citation type="submission" date="2019-12" db="EMBL/GenBank/DDBJ databases">
        <title>Genomic-based taxomic classification of the family Erythrobacteraceae.</title>
        <authorList>
            <person name="Xu L."/>
        </authorList>
    </citation>
    <scope>NUCLEOTIDE SEQUENCE [LARGE SCALE GENOMIC DNA]</scope>
    <source>
        <strain evidence="2 3">MCCC 1K02066</strain>
    </source>
</reference>
<keyword evidence="1" id="KW-0812">Transmembrane</keyword>
<dbReference type="EMBL" id="WTYK01000006">
    <property type="protein sequence ID" value="MXP42161.1"/>
    <property type="molecule type" value="Genomic_DNA"/>
</dbReference>
<keyword evidence="3" id="KW-1185">Reference proteome</keyword>
<dbReference type="RefSeq" id="WP_160747022.1">
    <property type="nucleotide sequence ID" value="NZ_WTYK01000006.1"/>
</dbReference>
<keyword evidence="1" id="KW-1133">Transmembrane helix</keyword>
<dbReference type="InterPro" id="IPR009476">
    <property type="entry name" value="DUF1097"/>
</dbReference>